<organism evidence="3 4">
    <name type="scientific">Pseudomonas fluorescens</name>
    <dbReference type="NCBI Taxonomy" id="294"/>
    <lineage>
        <taxon>Bacteria</taxon>
        <taxon>Pseudomonadati</taxon>
        <taxon>Pseudomonadota</taxon>
        <taxon>Gammaproteobacteria</taxon>
        <taxon>Pseudomonadales</taxon>
        <taxon>Pseudomonadaceae</taxon>
        <taxon>Pseudomonas</taxon>
    </lineage>
</organism>
<dbReference type="OrthoDB" id="7375852at2"/>
<dbReference type="AlphaFoldDB" id="A0A5E7AS43"/>
<evidence type="ECO:0000256" key="2">
    <source>
        <dbReference type="SAM" id="Phobius"/>
    </source>
</evidence>
<name>A0A5E7AS43_PSEFL</name>
<accession>A0A5E7AS43</accession>
<evidence type="ECO:0000313" key="4">
    <source>
        <dbReference type="Proteomes" id="UP000337909"/>
    </source>
</evidence>
<dbReference type="EMBL" id="CABVHQ010000006">
    <property type="protein sequence ID" value="VVN78281.1"/>
    <property type="molecule type" value="Genomic_DNA"/>
</dbReference>
<proteinExistence type="predicted"/>
<dbReference type="RefSeq" id="WP_150640973.1">
    <property type="nucleotide sequence ID" value="NZ_CABVHQ010000006.1"/>
</dbReference>
<keyword evidence="2" id="KW-0472">Membrane</keyword>
<dbReference type="Gene3D" id="3.40.50.300">
    <property type="entry name" value="P-loop containing nucleotide triphosphate hydrolases"/>
    <property type="match status" value="1"/>
</dbReference>
<sequence length="733" mass="81507">MIIESQSPKEIYLKVGREVEVILQALETRSQDQKLAKQQDSARGILQGVQQELNDAMADLQSHAEWDTFTLAFYGETGAGKSTLIETLRILLDETSKVEQRQRFQQLQASLGLSEEALQQLEESIVALDEQLTAVQSNLEAVARDFDQQDAAMAAELDVLTRTIADKKNNANLFQRLLNALRKLPEEKLLVERQACIEPLTAQRRAAMAVVEQQKVQLQAQKTEQQTRQHAALEGLAELNRDADGSIIGDGRPDFTRQTHRYDFCAEGQRFALLDVPGIEGDEKQVKDEIDSAVKKAHAVFYVTSKPTAPQKGDEARQGTLEKIKAHLGAQTEVWSLFNKRVTNPMLLEKPQLVSEDEQASLQDLDIKMREQLGEHYQHAISLSAWPAFLAVADCLVPRSSAANNQAKFLSKLPAGQMLDKSGLTSFCEHLSGNLVKDHRAKIKRSNLHKVRREVSKIIHQLSTLRRLEFRPLEEELRLETNSSQAQLGIALQALETRLTAKGEEAIRKFKTAVRKEVYARIENDIGNDDFRSALERSITGQQEVLERELPSIMQAEVNSFAKQIAAVVARFEAHAKDLLSTYSKLRIGGLSVPFKVDIKIDNGIHLTSLLGTLAGGALMFWNPAGWAIMALGGITLLVSLGKALYGAFNTKYKQGQQRKSVDENLEKIAEQLQEAFHNSLASALPELKKKVAEVQADLNEPVAQIAAINQILGSSLSQLTQLSNEIQAEGNR</sequence>
<dbReference type="SUPFAM" id="SSF52540">
    <property type="entry name" value="P-loop containing nucleoside triphosphate hydrolases"/>
    <property type="match status" value="1"/>
</dbReference>
<gene>
    <name evidence="3" type="ORF">PS691_00875</name>
</gene>
<dbReference type="InterPro" id="IPR027417">
    <property type="entry name" value="P-loop_NTPase"/>
</dbReference>
<evidence type="ECO:0000256" key="1">
    <source>
        <dbReference type="SAM" id="Coils"/>
    </source>
</evidence>
<dbReference type="Proteomes" id="UP000337909">
    <property type="component" value="Unassembled WGS sequence"/>
</dbReference>
<feature type="coiled-coil region" evidence="1">
    <location>
        <begin position="104"/>
        <end position="138"/>
    </location>
</feature>
<protein>
    <submittedName>
        <fullName evidence="3">Uncharacterized protein</fullName>
    </submittedName>
</protein>
<keyword evidence="2" id="KW-1133">Transmembrane helix</keyword>
<evidence type="ECO:0000313" key="3">
    <source>
        <dbReference type="EMBL" id="VVN78281.1"/>
    </source>
</evidence>
<keyword evidence="2" id="KW-0812">Transmembrane</keyword>
<feature type="transmembrane region" description="Helical" evidence="2">
    <location>
        <begin position="628"/>
        <end position="649"/>
    </location>
</feature>
<reference evidence="3 4" key="1">
    <citation type="submission" date="2019-09" db="EMBL/GenBank/DDBJ databases">
        <authorList>
            <person name="Chandra G."/>
            <person name="Truman W A."/>
        </authorList>
    </citation>
    <scope>NUCLEOTIDE SEQUENCE [LARGE SCALE GENOMIC DNA]</scope>
    <source>
        <strain evidence="3">PS691</strain>
    </source>
</reference>
<keyword evidence="1" id="KW-0175">Coiled coil</keyword>